<protein>
    <submittedName>
        <fullName evidence="3">DNA-binding protein</fullName>
    </submittedName>
</protein>
<dbReference type="InterPro" id="IPR011051">
    <property type="entry name" value="RmlC_Cupin_sf"/>
</dbReference>
<dbReference type="KEGG" id="phr:C6569_19225"/>
<dbReference type="GO" id="GO:0005829">
    <property type="term" value="C:cytosol"/>
    <property type="evidence" value="ECO:0007669"/>
    <property type="project" value="TreeGrafter"/>
</dbReference>
<gene>
    <name evidence="3" type="ORF">C6569_19225</name>
</gene>
<feature type="domain" description="HTH cro/C1-type" evidence="2">
    <location>
        <begin position="19"/>
        <end position="73"/>
    </location>
</feature>
<dbReference type="CDD" id="cd00093">
    <property type="entry name" value="HTH_XRE"/>
    <property type="match status" value="1"/>
</dbReference>
<reference evidence="3 4" key="1">
    <citation type="submission" date="2018-03" db="EMBL/GenBank/DDBJ databases">
        <title>Genome sequencing of Phreatobacter sp.</title>
        <authorList>
            <person name="Kim S.-J."/>
            <person name="Heo J."/>
            <person name="Kwon S.-W."/>
        </authorList>
    </citation>
    <scope>NUCLEOTIDE SEQUENCE [LARGE SCALE GENOMIC DNA]</scope>
    <source>
        <strain evidence="3 4">S-12</strain>
    </source>
</reference>
<dbReference type="InterPro" id="IPR010982">
    <property type="entry name" value="Lambda_DNA-bd_dom_sf"/>
</dbReference>
<proteinExistence type="predicted"/>
<dbReference type="EMBL" id="CP027668">
    <property type="protein sequence ID" value="AVO47015.1"/>
    <property type="molecule type" value="Genomic_DNA"/>
</dbReference>
<dbReference type="Proteomes" id="UP000237889">
    <property type="component" value="Chromosome"/>
</dbReference>
<organism evidence="3 4">
    <name type="scientific">Phreatobacter cathodiphilus</name>
    <dbReference type="NCBI Taxonomy" id="1868589"/>
    <lineage>
        <taxon>Bacteria</taxon>
        <taxon>Pseudomonadati</taxon>
        <taxon>Pseudomonadota</taxon>
        <taxon>Alphaproteobacteria</taxon>
        <taxon>Hyphomicrobiales</taxon>
        <taxon>Phreatobacteraceae</taxon>
        <taxon>Phreatobacter</taxon>
    </lineage>
</organism>
<evidence type="ECO:0000313" key="4">
    <source>
        <dbReference type="Proteomes" id="UP000237889"/>
    </source>
</evidence>
<evidence type="ECO:0000259" key="2">
    <source>
        <dbReference type="PROSITE" id="PS50943"/>
    </source>
</evidence>
<name>A0A2S0NFT0_9HYPH</name>
<dbReference type="PROSITE" id="PS50943">
    <property type="entry name" value="HTH_CROC1"/>
    <property type="match status" value="1"/>
</dbReference>
<dbReference type="GO" id="GO:0003677">
    <property type="term" value="F:DNA binding"/>
    <property type="evidence" value="ECO:0007669"/>
    <property type="project" value="UniProtKB-KW"/>
</dbReference>
<dbReference type="Gene3D" id="1.10.260.40">
    <property type="entry name" value="lambda repressor-like DNA-binding domains"/>
    <property type="match status" value="1"/>
</dbReference>
<dbReference type="SUPFAM" id="SSF51182">
    <property type="entry name" value="RmlC-like cupins"/>
    <property type="match status" value="1"/>
</dbReference>
<dbReference type="SMART" id="SM00530">
    <property type="entry name" value="HTH_XRE"/>
    <property type="match status" value="1"/>
</dbReference>
<dbReference type="AlphaFoldDB" id="A0A2S0NFT0"/>
<dbReference type="InterPro" id="IPR014710">
    <property type="entry name" value="RmlC-like_jellyroll"/>
</dbReference>
<dbReference type="Pfam" id="PF01381">
    <property type="entry name" value="HTH_3"/>
    <property type="match status" value="1"/>
</dbReference>
<dbReference type="OrthoDB" id="189170at2"/>
<dbReference type="PANTHER" id="PTHR46797">
    <property type="entry name" value="HTH-TYPE TRANSCRIPTIONAL REGULATOR"/>
    <property type="match status" value="1"/>
</dbReference>
<dbReference type="GO" id="GO:0003700">
    <property type="term" value="F:DNA-binding transcription factor activity"/>
    <property type="evidence" value="ECO:0007669"/>
    <property type="project" value="TreeGrafter"/>
</dbReference>
<accession>A0A2S0NFT0</accession>
<keyword evidence="1 3" id="KW-0238">DNA-binding</keyword>
<dbReference type="InterPro" id="IPR050807">
    <property type="entry name" value="TransReg_Diox_bact_type"/>
</dbReference>
<evidence type="ECO:0000313" key="3">
    <source>
        <dbReference type="EMBL" id="AVO47015.1"/>
    </source>
</evidence>
<dbReference type="PANTHER" id="PTHR46797:SF10">
    <property type="entry name" value="BLR1115 PROTEIN"/>
    <property type="match status" value="1"/>
</dbReference>
<sequence length="199" mass="21346">MDSPADTTDQLDQIVAQRVRELRAAKGLTLDQLAALSGVSRAMISRIERAEASATAVLLVKLGAALGVTLAALFEKPQPQPDPVRRAAATAVRTDPETGYTRRNVAPPNASGTDIVEVMLPAGKRVAYDNIVVIPVEQFVWVFEGTLTLTYGGLATDLGPGDCRVMRLDTPLVFENRTDAPARYCVVLVPHAMPAGLRR</sequence>
<dbReference type="InterPro" id="IPR001387">
    <property type="entry name" value="Cro/C1-type_HTH"/>
</dbReference>
<dbReference type="SUPFAM" id="SSF47413">
    <property type="entry name" value="lambda repressor-like DNA-binding domains"/>
    <property type="match status" value="1"/>
</dbReference>
<evidence type="ECO:0000256" key="1">
    <source>
        <dbReference type="ARBA" id="ARBA00023125"/>
    </source>
</evidence>
<dbReference type="RefSeq" id="WP_106750385.1">
    <property type="nucleotide sequence ID" value="NZ_CP027668.1"/>
</dbReference>
<keyword evidence="4" id="KW-1185">Reference proteome</keyword>
<dbReference type="CDD" id="cd02209">
    <property type="entry name" value="cupin_XRE_C"/>
    <property type="match status" value="1"/>
</dbReference>
<dbReference type="Gene3D" id="2.60.120.10">
    <property type="entry name" value="Jelly Rolls"/>
    <property type="match status" value="1"/>
</dbReference>